<evidence type="ECO:0000313" key="3">
    <source>
        <dbReference type="Proteomes" id="UP001218188"/>
    </source>
</evidence>
<name>A0AAD6SDZ8_9AGAR</name>
<reference evidence="2" key="1">
    <citation type="submission" date="2023-03" db="EMBL/GenBank/DDBJ databases">
        <title>Massive genome expansion in bonnet fungi (Mycena s.s.) driven by repeated elements and novel gene families across ecological guilds.</title>
        <authorList>
            <consortium name="Lawrence Berkeley National Laboratory"/>
            <person name="Harder C.B."/>
            <person name="Miyauchi S."/>
            <person name="Viragh M."/>
            <person name="Kuo A."/>
            <person name="Thoen E."/>
            <person name="Andreopoulos B."/>
            <person name="Lu D."/>
            <person name="Skrede I."/>
            <person name="Drula E."/>
            <person name="Henrissat B."/>
            <person name="Morin E."/>
            <person name="Kohler A."/>
            <person name="Barry K."/>
            <person name="LaButti K."/>
            <person name="Morin E."/>
            <person name="Salamov A."/>
            <person name="Lipzen A."/>
            <person name="Mereny Z."/>
            <person name="Hegedus B."/>
            <person name="Baldrian P."/>
            <person name="Stursova M."/>
            <person name="Weitz H."/>
            <person name="Taylor A."/>
            <person name="Grigoriev I.V."/>
            <person name="Nagy L.G."/>
            <person name="Martin F."/>
            <person name="Kauserud H."/>
        </authorList>
    </citation>
    <scope>NUCLEOTIDE SEQUENCE</scope>
    <source>
        <strain evidence="2">CBHHK200</strain>
    </source>
</reference>
<evidence type="ECO:0000256" key="1">
    <source>
        <dbReference type="SAM" id="MobiDB-lite"/>
    </source>
</evidence>
<protein>
    <submittedName>
        <fullName evidence="2">Uncharacterized protein</fullName>
    </submittedName>
</protein>
<sequence>MCSIVASDASRRTRALMFSSSCAPINIPPLGSKNIVHPGDLSEVLDDLNAGHWADSDSEDEGFEVMALDSRAAEQVRQVNNKSVGPGSVPLPYSPGESPPAYPLSSPVPSFSSSPCRPLPRRSDGAIKSYMSRTKADTRMCMDSFFRNRVLIAMIRGYIKVWYNHPAWRSMTIGECIAILLGFHPPAPGAVMPPMTWMMQLGGQMLNQLNSTMGLPKRVTTTIAVVIPKPNCLRFGIDLPTHVDHINTVLGHAWVAWNSQIGVSRDVWAVLSTAWTHCHDCDLVWTFEGDQAHRDARFLC</sequence>
<accession>A0AAD6SDZ8</accession>
<comment type="caution">
    <text evidence="2">The sequence shown here is derived from an EMBL/GenBank/DDBJ whole genome shotgun (WGS) entry which is preliminary data.</text>
</comment>
<feature type="compositionally biased region" description="Low complexity" evidence="1">
    <location>
        <begin position="103"/>
        <end position="116"/>
    </location>
</feature>
<dbReference type="AlphaFoldDB" id="A0AAD6SDZ8"/>
<organism evidence="2 3">
    <name type="scientific">Mycena alexandri</name>
    <dbReference type="NCBI Taxonomy" id="1745969"/>
    <lineage>
        <taxon>Eukaryota</taxon>
        <taxon>Fungi</taxon>
        <taxon>Dikarya</taxon>
        <taxon>Basidiomycota</taxon>
        <taxon>Agaricomycotina</taxon>
        <taxon>Agaricomycetes</taxon>
        <taxon>Agaricomycetidae</taxon>
        <taxon>Agaricales</taxon>
        <taxon>Marasmiineae</taxon>
        <taxon>Mycenaceae</taxon>
        <taxon>Mycena</taxon>
    </lineage>
</organism>
<feature type="region of interest" description="Disordered" evidence="1">
    <location>
        <begin position="77"/>
        <end position="124"/>
    </location>
</feature>
<dbReference type="Proteomes" id="UP001218188">
    <property type="component" value="Unassembled WGS sequence"/>
</dbReference>
<evidence type="ECO:0000313" key="2">
    <source>
        <dbReference type="EMBL" id="KAJ7026209.1"/>
    </source>
</evidence>
<gene>
    <name evidence="2" type="ORF">C8F04DRAFT_1190753</name>
</gene>
<proteinExistence type="predicted"/>
<keyword evidence="3" id="KW-1185">Reference proteome</keyword>
<dbReference type="EMBL" id="JARJCM010000142">
    <property type="protein sequence ID" value="KAJ7026209.1"/>
    <property type="molecule type" value="Genomic_DNA"/>
</dbReference>